<evidence type="ECO:0000256" key="8">
    <source>
        <dbReference type="ARBA" id="ARBA00022989"/>
    </source>
</evidence>
<gene>
    <name evidence="14" type="ORF">HY29_05220</name>
</gene>
<dbReference type="SMART" id="SM00304">
    <property type="entry name" value="HAMP"/>
    <property type="match status" value="1"/>
</dbReference>
<dbReference type="eggNOG" id="COG2205">
    <property type="taxonomic scope" value="Bacteria"/>
</dbReference>
<dbReference type="InterPro" id="IPR004358">
    <property type="entry name" value="Sig_transdc_His_kin-like_C"/>
</dbReference>
<evidence type="ECO:0000313" key="15">
    <source>
        <dbReference type="Proteomes" id="UP000027037"/>
    </source>
</evidence>
<comment type="catalytic activity">
    <reaction evidence="1">
        <text>ATP + protein L-histidine = ADP + protein N-phospho-L-histidine.</text>
        <dbReference type="EC" id="2.7.13.3"/>
    </reaction>
</comment>
<dbReference type="PROSITE" id="PS50885">
    <property type="entry name" value="HAMP"/>
    <property type="match status" value="1"/>
</dbReference>
<comment type="subcellular location">
    <subcellularLocation>
        <location evidence="2">Membrane</location>
    </subcellularLocation>
</comment>
<feature type="transmembrane region" description="Helical" evidence="11">
    <location>
        <begin position="142"/>
        <end position="160"/>
    </location>
</feature>
<evidence type="ECO:0000256" key="2">
    <source>
        <dbReference type="ARBA" id="ARBA00004370"/>
    </source>
</evidence>
<dbReference type="SMART" id="SM00387">
    <property type="entry name" value="HATPase_c"/>
    <property type="match status" value="1"/>
</dbReference>
<dbReference type="InterPro" id="IPR003594">
    <property type="entry name" value="HATPase_dom"/>
</dbReference>
<dbReference type="InterPro" id="IPR036890">
    <property type="entry name" value="HATPase_C_sf"/>
</dbReference>
<dbReference type="PROSITE" id="PS50109">
    <property type="entry name" value="HIS_KIN"/>
    <property type="match status" value="1"/>
</dbReference>
<organism evidence="14 15">
    <name type="scientific">Hyphomonas beringensis</name>
    <dbReference type="NCBI Taxonomy" id="1280946"/>
    <lineage>
        <taxon>Bacteria</taxon>
        <taxon>Pseudomonadati</taxon>
        <taxon>Pseudomonadota</taxon>
        <taxon>Alphaproteobacteria</taxon>
        <taxon>Hyphomonadales</taxon>
        <taxon>Hyphomonadaceae</taxon>
        <taxon>Hyphomonas</taxon>
    </lineage>
</organism>
<evidence type="ECO:0000313" key="14">
    <source>
        <dbReference type="EMBL" id="KCZ51939.1"/>
    </source>
</evidence>
<dbReference type="SUPFAM" id="SSF47384">
    <property type="entry name" value="Homodimeric domain of signal transducing histidine kinase"/>
    <property type="match status" value="1"/>
</dbReference>
<dbReference type="InterPro" id="IPR036097">
    <property type="entry name" value="HisK_dim/P_sf"/>
</dbReference>
<dbReference type="EMBL" id="AWFF01000076">
    <property type="protein sequence ID" value="KCZ51939.1"/>
    <property type="molecule type" value="Genomic_DNA"/>
</dbReference>
<dbReference type="STRING" id="1280946.HY29_05220"/>
<accession>A0A062U5N8</accession>
<dbReference type="PRINTS" id="PR00344">
    <property type="entry name" value="BCTRLSENSOR"/>
</dbReference>
<evidence type="ECO:0000256" key="5">
    <source>
        <dbReference type="ARBA" id="ARBA00022679"/>
    </source>
</evidence>
<evidence type="ECO:0000256" key="9">
    <source>
        <dbReference type="ARBA" id="ARBA00023012"/>
    </source>
</evidence>
<evidence type="ECO:0000256" key="6">
    <source>
        <dbReference type="ARBA" id="ARBA00022692"/>
    </source>
</evidence>
<keyword evidence="9" id="KW-0902">Two-component regulatory system</keyword>
<evidence type="ECO:0000256" key="10">
    <source>
        <dbReference type="ARBA" id="ARBA00023136"/>
    </source>
</evidence>
<keyword evidence="8 11" id="KW-1133">Transmembrane helix</keyword>
<evidence type="ECO:0000256" key="7">
    <source>
        <dbReference type="ARBA" id="ARBA00022777"/>
    </source>
</evidence>
<dbReference type="Gene3D" id="6.10.340.10">
    <property type="match status" value="1"/>
</dbReference>
<keyword evidence="10 11" id="KW-0472">Membrane</keyword>
<reference evidence="14 15" key="1">
    <citation type="journal article" date="2014" name="Antonie Van Leeuwenhoek">
        <title>Hyphomonas beringensis sp. nov. and Hyphomonas chukchiensis sp. nov., isolated from surface seawater of the Bering Sea and Chukchi Sea.</title>
        <authorList>
            <person name="Li C."/>
            <person name="Lai Q."/>
            <person name="Li G."/>
            <person name="Dong C."/>
            <person name="Wang J."/>
            <person name="Liao Y."/>
            <person name="Shao Z."/>
        </authorList>
    </citation>
    <scope>NUCLEOTIDE SEQUENCE [LARGE SCALE GENOMIC DNA]</scope>
    <source>
        <strain evidence="14 15">25B14_1</strain>
    </source>
</reference>
<protein>
    <recommendedName>
        <fullName evidence="3">histidine kinase</fullName>
        <ecNumber evidence="3">2.7.13.3</ecNumber>
    </recommendedName>
</protein>
<dbReference type="Gene3D" id="3.30.565.10">
    <property type="entry name" value="Histidine kinase-like ATPase, C-terminal domain"/>
    <property type="match status" value="1"/>
</dbReference>
<evidence type="ECO:0000256" key="1">
    <source>
        <dbReference type="ARBA" id="ARBA00000085"/>
    </source>
</evidence>
<keyword evidence="4" id="KW-0597">Phosphoprotein</keyword>
<dbReference type="InterPro" id="IPR005467">
    <property type="entry name" value="His_kinase_dom"/>
</dbReference>
<comment type="caution">
    <text evidence="14">The sequence shown here is derived from an EMBL/GenBank/DDBJ whole genome shotgun (WGS) entry which is preliminary data.</text>
</comment>
<dbReference type="Pfam" id="PF02518">
    <property type="entry name" value="HATPase_c"/>
    <property type="match status" value="1"/>
</dbReference>
<dbReference type="SUPFAM" id="SSF55874">
    <property type="entry name" value="ATPase domain of HSP90 chaperone/DNA topoisomerase II/histidine kinase"/>
    <property type="match status" value="1"/>
</dbReference>
<dbReference type="CDD" id="cd00082">
    <property type="entry name" value="HisKA"/>
    <property type="match status" value="1"/>
</dbReference>
<keyword evidence="5" id="KW-0808">Transferase</keyword>
<sequence length="445" mass="47861">MVLAGLFVLANLGAGWIAFQAIHDDLDRRVEQAAVLMSVELADTFERDGRDALVEATRARATALDPEDDIVWLGLADGTFLAGHRLPDPQDLAVGDVSGTRLGQDDDDTYLLTSRQIGDLRLITARSYEDTDDIARTVLKSFGAATLIVTLLSALVAFILSRRGQLRIEAISSVLSKVAAGEMQQRIETHGHSDDLGRLSERINDALEQLEATVLGIKQVSADIAHDLRTPINRLGIQVESLTLEASNQPALQDKLNQASSNIRQITNTFDALLRISQIEAGARKAKFRAVPIAGIAAALYEAYAAVCDDAGQTLLVSSNMDANTLVHGDQDLLTQLGANLIENAIRHAGQGATIRLETGSGLNGVWLSVSDDGPGIPPEEYERVTERFYRLDKARHTPGSGLGLALVKAIADLHKAGLRLSDAKPGLAVRVGFKPFSEALKSRD</sequence>
<evidence type="ECO:0000259" key="12">
    <source>
        <dbReference type="PROSITE" id="PS50109"/>
    </source>
</evidence>
<evidence type="ECO:0000256" key="4">
    <source>
        <dbReference type="ARBA" id="ARBA00022553"/>
    </source>
</evidence>
<dbReference type="Proteomes" id="UP000027037">
    <property type="component" value="Unassembled WGS sequence"/>
</dbReference>
<dbReference type="GO" id="GO:0005886">
    <property type="term" value="C:plasma membrane"/>
    <property type="evidence" value="ECO:0007669"/>
    <property type="project" value="TreeGrafter"/>
</dbReference>
<dbReference type="SMART" id="SM00388">
    <property type="entry name" value="HisKA"/>
    <property type="match status" value="1"/>
</dbReference>
<dbReference type="GO" id="GO:0000155">
    <property type="term" value="F:phosphorelay sensor kinase activity"/>
    <property type="evidence" value="ECO:0007669"/>
    <property type="project" value="InterPro"/>
</dbReference>
<dbReference type="InterPro" id="IPR003660">
    <property type="entry name" value="HAMP_dom"/>
</dbReference>
<evidence type="ECO:0000256" key="11">
    <source>
        <dbReference type="SAM" id="Phobius"/>
    </source>
</evidence>
<dbReference type="PANTHER" id="PTHR45436:SF8">
    <property type="entry name" value="HISTIDINE KINASE"/>
    <property type="match status" value="1"/>
</dbReference>
<dbReference type="Pfam" id="PF00512">
    <property type="entry name" value="HisKA"/>
    <property type="match status" value="1"/>
</dbReference>
<name>A0A062U5N8_9PROT</name>
<keyword evidence="6 11" id="KW-0812">Transmembrane</keyword>
<keyword evidence="15" id="KW-1185">Reference proteome</keyword>
<dbReference type="InterPro" id="IPR050428">
    <property type="entry name" value="TCS_sensor_his_kinase"/>
</dbReference>
<dbReference type="EC" id="2.7.13.3" evidence="3"/>
<dbReference type="AlphaFoldDB" id="A0A062U5N8"/>
<evidence type="ECO:0000259" key="13">
    <source>
        <dbReference type="PROSITE" id="PS50885"/>
    </source>
</evidence>
<dbReference type="PATRIC" id="fig|1280946.3.peg.3134"/>
<dbReference type="PANTHER" id="PTHR45436">
    <property type="entry name" value="SENSOR HISTIDINE KINASE YKOH"/>
    <property type="match status" value="1"/>
</dbReference>
<evidence type="ECO:0000256" key="3">
    <source>
        <dbReference type="ARBA" id="ARBA00012438"/>
    </source>
</evidence>
<keyword evidence="7" id="KW-0418">Kinase</keyword>
<proteinExistence type="predicted"/>
<feature type="domain" description="HAMP" evidence="13">
    <location>
        <begin position="162"/>
        <end position="215"/>
    </location>
</feature>
<dbReference type="InterPro" id="IPR003661">
    <property type="entry name" value="HisK_dim/P_dom"/>
</dbReference>
<feature type="domain" description="Histidine kinase" evidence="12">
    <location>
        <begin position="223"/>
        <end position="438"/>
    </location>
</feature>
<dbReference type="Gene3D" id="1.10.287.130">
    <property type="match status" value="1"/>
</dbReference>